<keyword evidence="3" id="KW-1185">Reference proteome</keyword>
<protein>
    <submittedName>
        <fullName evidence="2">Uncharacterized protein</fullName>
    </submittedName>
</protein>
<dbReference type="HOGENOM" id="CLU_1590869_0_0_2"/>
<evidence type="ECO:0000313" key="2">
    <source>
        <dbReference type="EMBL" id="ADM27549.1"/>
    </source>
</evidence>
<name>E0ST72_IGNAA</name>
<dbReference type="KEGG" id="iag:Igag_0719"/>
<reference evidence="2 3" key="1">
    <citation type="journal article" date="2010" name="Stand. Genomic Sci.">
        <title>Complete genome sequence of Ignisphaera aggregans type strain (AQ1.S1).</title>
        <authorList>
            <person name="Goker M."/>
            <person name="Held B."/>
            <person name="Lapidus A."/>
            <person name="Nolan M."/>
            <person name="Spring S."/>
            <person name="Yasawong M."/>
            <person name="Lucas S."/>
            <person name="Glavina Del Rio T."/>
            <person name="Tice H."/>
            <person name="Cheng J.F."/>
            <person name="Goodwin L."/>
            <person name="Tapia R."/>
            <person name="Pitluck S."/>
            <person name="Liolios K."/>
            <person name="Ivanova N."/>
            <person name="Mavromatis K."/>
            <person name="Mikhailova N."/>
            <person name="Pati A."/>
            <person name="Chen A."/>
            <person name="Palaniappan K."/>
            <person name="Brambilla E."/>
            <person name="Land M."/>
            <person name="Hauser L."/>
            <person name="Chang Y.J."/>
            <person name="Jeffries C.D."/>
            <person name="Brettin T."/>
            <person name="Detter J.C."/>
            <person name="Han C."/>
            <person name="Rohde M."/>
            <person name="Sikorski J."/>
            <person name="Woyke T."/>
            <person name="Bristow J."/>
            <person name="Eisen J.A."/>
            <person name="Markowitz V."/>
            <person name="Hugenholtz P."/>
            <person name="Kyrpides N.C."/>
            <person name="Klenk H.P."/>
        </authorList>
    </citation>
    <scope>NUCLEOTIDE SEQUENCE [LARGE SCALE GENOMIC DNA]</scope>
    <source>
        <strain evidence="3">DSM 17230 / JCM 13409 / AQ1.S1</strain>
    </source>
</reference>
<organism evidence="2 3">
    <name type="scientific">Ignisphaera aggregans (strain DSM 17230 / JCM 13409 / AQ1.S1)</name>
    <dbReference type="NCBI Taxonomy" id="583356"/>
    <lineage>
        <taxon>Archaea</taxon>
        <taxon>Thermoproteota</taxon>
        <taxon>Thermoprotei</taxon>
        <taxon>Desulfurococcales</taxon>
        <taxon>Desulfurococcaceae</taxon>
        <taxon>Ignisphaera</taxon>
    </lineage>
</organism>
<dbReference type="AlphaFoldDB" id="E0ST72"/>
<accession>E0ST72</accession>
<gene>
    <name evidence="2" type="ordered locus">Igag_0719</name>
</gene>
<evidence type="ECO:0000313" key="3">
    <source>
        <dbReference type="Proteomes" id="UP000001304"/>
    </source>
</evidence>
<dbReference type="Proteomes" id="UP000001304">
    <property type="component" value="Chromosome"/>
</dbReference>
<evidence type="ECO:0000256" key="1">
    <source>
        <dbReference type="SAM" id="MobiDB-lite"/>
    </source>
</evidence>
<feature type="region of interest" description="Disordered" evidence="1">
    <location>
        <begin position="118"/>
        <end position="139"/>
    </location>
</feature>
<dbReference type="BioCyc" id="IAGG583356:GHAH-715-MONOMER"/>
<sequence>MSILFKVRFVAVSHPDTRSSSRRMIYYLLKKHAVETPFGFILLNESAWDRLMYLNERARAEVGRDVVQYIDVYISDEELVRILKMLAESKVGSTSTEALLLKRFIEELEKRLRWSNTKEEFSSSKGEHRENKEFREATEESKHVLEKKFEEYGKMLENGDEEDGEGI</sequence>
<dbReference type="EMBL" id="CP002098">
    <property type="protein sequence ID" value="ADM27549.1"/>
    <property type="molecule type" value="Genomic_DNA"/>
</dbReference>
<proteinExistence type="predicted"/>